<comment type="caution">
    <text evidence="1">The sequence shown here is derived from an EMBL/GenBank/DDBJ whole genome shotgun (WGS) entry which is preliminary data.</text>
</comment>
<dbReference type="RefSeq" id="WP_130161293.1">
    <property type="nucleotide sequence ID" value="NZ_SGIM01000002.1"/>
</dbReference>
<protein>
    <submittedName>
        <fullName evidence="1">Uncharacterized protein</fullName>
    </submittedName>
</protein>
<proteinExistence type="predicted"/>
<name>A0A4Q6XLH1_9GAMM</name>
<organism evidence="1 2">
    <name type="scientific">Acinetobacter halotolerans</name>
    <dbReference type="NCBI Taxonomy" id="1752076"/>
    <lineage>
        <taxon>Bacteria</taxon>
        <taxon>Pseudomonadati</taxon>
        <taxon>Pseudomonadota</taxon>
        <taxon>Gammaproteobacteria</taxon>
        <taxon>Moraxellales</taxon>
        <taxon>Moraxellaceae</taxon>
        <taxon>Acinetobacter</taxon>
    </lineage>
</organism>
<gene>
    <name evidence="1" type="ORF">EXE30_04040</name>
</gene>
<accession>A0A4Q6XLH1</accession>
<evidence type="ECO:0000313" key="1">
    <source>
        <dbReference type="EMBL" id="RZF55978.1"/>
    </source>
</evidence>
<dbReference type="EMBL" id="SGIM01000002">
    <property type="protein sequence ID" value="RZF55978.1"/>
    <property type="molecule type" value="Genomic_DNA"/>
</dbReference>
<keyword evidence="2" id="KW-1185">Reference proteome</keyword>
<reference evidence="1 2" key="1">
    <citation type="submission" date="2019-02" db="EMBL/GenBank/DDBJ databases">
        <title>The draft genome of Acinetobacter halotolerans strain JCM 31009.</title>
        <authorList>
            <person name="Qin J."/>
            <person name="Feng Y."/>
            <person name="Nemec A."/>
            <person name="Zong Z."/>
        </authorList>
    </citation>
    <scope>NUCLEOTIDE SEQUENCE [LARGE SCALE GENOMIC DNA]</scope>
    <source>
        <strain evidence="1 2">JCM 31009</strain>
    </source>
</reference>
<dbReference type="AlphaFoldDB" id="A0A4Q6XLH1"/>
<dbReference type="Proteomes" id="UP000292110">
    <property type="component" value="Unassembled WGS sequence"/>
</dbReference>
<evidence type="ECO:0000313" key="2">
    <source>
        <dbReference type="Proteomes" id="UP000292110"/>
    </source>
</evidence>
<sequence>MLISASSANAITNCGPYKVLGIQSQANGVNLIRLQLSTGVITWKRLGSWSVPITKSHMAIAMQAYAMGDTIVLRYQQDNYDCESIDYSTNLDMIRIGK</sequence>